<dbReference type="Proteomes" id="UP000006262">
    <property type="component" value="Unassembled WGS sequence"/>
</dbReference>
<feature type="transmembrane region" description="Helical" evidence="6">
    <location>
        <begin position="325"/>
        <end position="345"/>
    </location>
</feature>
<accession>A0AAD2YG58</accession>
<comment type="subcellular location">
    <subcellularLocation>
        <location evidence="1">Cell membrane</location>
        <topology evidence="1">Multi-pass membrane protein</topology>
    </subcellularLocation>
</comment>
<feature type="transmembrane region" description="Helical" evidence="6">
    <location>
        <begin position="102"/>
        <end position="125"/>
    </location>
</feature>
<evidence type="ECO:0008006" key="9">
    <source>
        <dbReference type="Google" id="ProtNLM"/>
    </source>
</evidence>
<dbReference type="EMBL" id="AGZN01000043">
    <property type="protein sequence ID" value="EKN20465.1"/>
    <property type="molecule type" value="Genomic_DNA"/>
</dbReference>
<protein>
    <recommendedName>
        <fullName evidence="9">Polysaccharide biosynthesis protein C-terminal domain-containing protein</fullName>
    </recommendedName>
</protein>
<keyword evidence="3 6" id="KW-0812">Transmembrane</keyword>
<proteinExistence type="predicted"/>
<name>A0AAD2YG58_PARDI</name>
<evidence type="ECO:0000256" key="3">
    <source>
        <dbReference type="ARBA" id="ARBA00022692"/>
    </source>
</evidence>
<reference evidence="7 8" key="1">
    <citation type="submission" date="2012-02" db="EMBL/GenBank/DDBJ databases">
        <title>The Genome Sequence of Parabacteroides distasonis CL09T03C24.</title>
        <authorList>
            <consortium name="The Broad Institute Genome Sequencing Platform"/>
            <person name="Earl A."/>
            <person name="Ward D."/>
            <person name="Feldgarden M."/>
            <person name="Gevers D."/>
            <person name="Zitomersky N.L."/>
            <person name="Coyne M.J."/>
            <person name="Comstock L.E."/>
            <person name="Young S.K."/>
            <person name="Zeng Q."/>
            <person name="Gargeya S."/>
            <person name="Fitzgerald M."/>
            <person name="Haas B."/>
            <person name="Abouelleil A."/>
            <person name="Alvarado L."/>
            <person name="Arachchi H.M."/>
            <person name="Berlin A."/>
            <person name="Chapman S.B."/>
            <person name="Gearin G."/>
            <person name="Goldberg J."/>
            <person name="Griggs A."/>
            <person name="Gujja S."/>
            <person name="Hansen M."/>
            <person name="Heiman D."/>
            <person name="Howarth C."/>
            <person name="Larimer J."/>
            <person name="Lui A."/>
            <person name="MacDonald P.J.P."/>
            <person name="McCowen C."/>
            <person name="Montmayeur A."/>
            <person name="Murphy C."/>
            <person name="Neiman D."/>
            <person name="Pearson M."/>
            <person name="Priest M."/>
            <person name="Roberts A."/>
            <person name="Saif S."/>
            <person name="Shea T."/>
            <person name="Sisk P."/>
            <person name="Stolte C."/>
            <person name="Sykes S."/>
            <person name="Wortman J."/>
            <person name="Nusbaum C."/>
            <person name="Birren B."/>
        </authorList>
    </citation>
    <scope>NUCLEOTIDE SEQUENCE [LARGE SCALE GENOMIC DNA]</scope>
    <source>
        <strain evidence="7 8">CL09T03C24</strain>
    </source>
</reference>
<keyword evidence="5 6" id="KW-0472">Membrane</keyword>
<keyword evidence="4 6" id="KW-1133">Transmembrane helix</keyword>
<feature type="transmembrane region" description="Helical" evidence="6">
    <location>
        <begin position="198"/>
        <end position="221"/>
    </location>
</feature>
<dbReference type="PANTHER" id="PTHR30250">
    <property type="entry name" value="PST FAMILY PREDICTED COLANIC ACID TRANSPORTER"/>
    <property type="match status" value="1"/>
</dbReference>
<evidence type="ECO:0000256" key="4">
    <source>
        <dbReference type="ARBA" id="ARBA00022989"/>
    </source>
</evidence>
<evidence type="ECO:0000313" key="8">
    <source>
        <dbReference type="Proteomes" id="UP000006262"/>
    </source>
</evidence>
<keyword evidence="2" id="KW-1003">Cell membrane</keyword>
<evidence type="ECO:0000313" key="7">
    <source>
        <dbReference type="EMBL" id="EKN20465.1"/>
    </source>
</evidence>
<feature type="transmembrane region" description="Helical" evidence="6">
    <location>
        <begin position="446"/>
        <end position="469"/>
    </location>
</feature>
<organism evidence="7 8">
    <name type="scientific">Parabacteroides distasonis CL09T03C24</name>
    <dbReference type="NCBI Taxonomy" id="999417"/>
    <lineage>
        <taxon>Bacteria</taxon>
        <taxon>Pseudomonadati</taxon>
        <taxon>Bacteroidota</taxon>
        <taxon>Bacteroidia</taxon>
        <taxon>Bacteroidales</taxon>
        <taxon>Tannerellaceae</taxon>
        <taxon>Parabacteroides</taxon>
    </lineage>
</organism>
<evidence type="ECO:0000256" key="2">
    <source>
        <dbReference type="ARBA" id="ARBA00022475"/>
    </source>
</evidence>
<feature type="transmembrane region" description="Helical" evidence="6">
    <location>
        <begin position="481"/>
        <end position="500"/>
    </location>
</feature>
<gene>
    <name evidence="7" type="ORF">HMPREF1059_03798</name>
</gene>
<feature type="transmembrane region" description="Helical" evidence="6">
    <location>
        <begin position="357"/>
        <end position="379"/>
    </location>
</feature>
<evidence type="ECO:0000256" key="1">
    <source>
        <dbReference type="ARBA" id="ARBA00004651"/>
    </source>
</evidence>
<evidence type="ECO:0000256" key="6">
    <source>
        <dbReference type="SAM" id="Phobius"/>
    </source>
</evidence>
<comment type="caution">
    <text evidence="7">The sequence shown here is derived from an EMBL/GenBank/DDBJ whole genome shotgun (WGS) entry which is preliminary data.</text>
</comment>
<feature type="transmembrane region" description="Helical" evidence="6">
    <location>
        <begin position="25"/>
        <end position="42"/>
    </location>
</feature>
<dbReference type="InterPro" id="IPR050833">
    <property type="entry name" value="Poly_Biosynth_Transport"/>
</dbReference>
<feature type="transmembrane region" description="Helical" evidence="6">
    <location>
        <begin position="170"/>
        <end position="192"/>
    </location>
</feature>
<dbReference type="AlphaFoldDB" id="A0AAD2YG58"/>
<feature type="transmembrane region" description="Helical" evidence="6">
    <location>
        <begin position="137"/>
        <end position="158"/>
    </location>
</feature>
<evidence type="ECO:0000256" key="5">
    <source>
        <dbReference type="ARBA" id="ARBA00023136"/>
    </source>
</evidence>
<feature type="transmembrane region" description="Helical" evidence="6">
    <location>
        <begin position="414"/>
        <end position="434"/>
    </location>
</feature>
<feature type="transmembrane region" description="Helical" evidence="6">
    <location>
        <begin position="54"/>
        <end position="74"/>
    </location>
</feature>
<dbReference type="GO" id="GO:0005886">
    <property type="term" value="C:plasma membrane"/>
    <property type="evidence" value="ECO:0007669"/>
    <property type="project" value="UniProtKB-SubCell"/>
</dbReference>
<dbReference type="PANTHER" id="PTHR30250:SF26">
    <property type="entry name" value="PSMA PROTEIN"/>
    <property type="match status" value="1"/>
</dbReference>
<feature type="transmembrane region" description="Helical" evidence="6">
    <location>
        <begin position="391"/>
        <end position="408"/>
    </location>
</feature>
<sequence>MEVFCVLIFMSATSENNKRIAKNMLFLYMRMLLIMGVTLYTSRVVLQVLGVEDFGIYNVVGGVVSIMAFFISSLSNVSQRYMNIGLGKQDIREVEYAFRQSFTLMCLLSAILLLLGETLGLWFVYNKLVIPPDRTVAALWVYQFSLISVLSAINQVPLMGSIVAHERMNMYAYLGLFEACARLLIVYFLKVFGTFDSLILYGMLTALVSFITWLLYAIYCIRVFSECKLRFYWDHSLVKDMSRFIGQNLFGCFAWSAGIQGTNILLNLFFGPAINAARAISVQVSAVVTRFTENIMTAVKPQIIKSYASGDREYMIVLIVKSSKYAYFLAALFAIPVMMEIEFLLKVWLGQVPEHTVAFTRLVLCESLIGVFIPPLWIAANATGRIKNNQVYGRMFTLAILPISYLLLKVQQDPMIPFFVAVVANIGYWLYCLYDIHVQIRLDIRYYLKEVVMPGLFLSLILCSVGLIQSLMIPEDTFSRFLLVFASMLIVGVCVVYRLLSEGERVVLQGYIQRVCTKLKK</sequence>